<evidence type="ECO:0000256" key="3">
    <source>
        <dbReference type="ARBA" id="ARBA00023242"/>
    </source>
</evidence>
<feature type="compositionally biased region" description="Basic residues" evidence="4">
    <location>
        <begin position="189"/>
        <end position="199"/>
    </location>
</feature>
<dbReference type="Proteomes" id="UP000053144">
    <property type="component" value="Chromosome 5"/>
</dbReference>
<dbReference type="GO" id="GO:0000786">
    <property type="term" value="C:nucleosome"/>
    <property type="evidence" value="ECO:0007669"/>
    <property type="project" value="InterPro"/>
</dbReference>
<dbReference type="Proteomes" id="UP000743370">
    <property type="component" value="Unassembled WGS sequence"/>
</dbReference>
<dbReference type="AlphaFoldDB" id="A0A0L9UKH3"/>
<comment type="subcellular location">
    <subcellularLocation>
        <location evidence="1">Nucleus</location>
    </subcellularLocation>
</comment>
<dbReference type="GO" id="GO:0031492">
    <property type="term" value="F:nucleosomal DNA binding"/>
    <property type="evidence" value="ECO:0007669"/>
    <property type="project" value="TreeGrafter"/>
</dbReference>
<dbReference type="EMBL" id="CM003375">
    <property type="protein sequence ID" value="KOM43395.1"/>
    <property type="molecule type" value="Genomic_DNA"/>
</dbReference>
<keyword evidence="3" id="KW-0539">Nucleus</keyword>
<dbReference type="GO" id="GO:0003690">
    <property type="term" value="F:double-stranded DNA binding"/>
    <property type="evidence" value="ECO:0007669"/>
    <property type="project" value="TreeGrafter"/>
</dbReference>
<dbReference type="InterPro" id="IPR017956">
    <property type="entry name" value="AT_hook_DNA-bd_motif"/>
</dbReference>
<keyword evidence="2" id="KW-0238">DNA-binding</keyword>
<dbReference type="PRINTS" id="PR00929">
    <property type="entry name" value="ATHOOK"/>
</dbReference>
<reference evidence="6 9" key="3">
    <citation type="submission" date="2020-05" db="EMBL/GenBank/DDBJ databases">
        <title>Vigna angularis (adzuki bean) Var. LongXiaoDou No. 4 denovo assembly.</title>
        <authorList>
            <person name="Xiang H."/>
        </authorList>
    </citation>
    <scope>NUCLEOTIDE SEQUENCE [LARGE SCALE GENOMIC DNA]</scope>
    <source>
        <tissue evidence="6">Leaf</tissue>
    </source>
</reference>
<dbReference type="CDD" id="cd00073">
    <property type="entry name" value="H15"/>
    <property type="match status" value="1"/>
</dbReference>
<organism evidence="7 8">
    <name type="scientific">Phaseolus angularis</name>
    <name type="common">Azuki bean</name>
    <name type="synonym">Vigna angularis</name>
    <dbReference type="NCBI Taxonomy" id="3914"/>
    <lineage>
        <taxon>Eukaryota</taxon>
        <taxon>Viridiplantae</taxon>
        <taxon>Streptophyta</taxon>
        <taxon>Embryophyta</taxon>
        <taxon>Tracheophyta</taxon>
        <taxon>Spermatophyta</taxon>
        <taxon>Magnoliopsida</taxon>
        <taxon>eudicotyledons</taxon>
        <taxon>Gunneridae</taxon>
        <taxon>Pentapetalae</taxon>
        <taxon>rosids</taxon>
        <taxon>fabids</taxon>
        <taxon>Fabales</taxon>
        <taxon>Fabaceae</taxon>
        <taxon>Papilionoideae</taxon>
        <taxon>50 kb inversion clade</taxon>
        <taxon>NPAAA clade</taxon>
        <taxon>indigoferoid/millettioid clade</taxon>
        <taxon>Phaseoleae</taxon>
        <taxon>Vigna</taxon>
    </lineage>
</organism>
<dbReference type="InterPro" id="IPR005818">
    <property type="entry name" value="Histone_H1/H5_H15"/>
</dbReference>
<evidence type="ECO:0000313" key="6">
    <source>
        <dbReference type="EMBL" id="KAG2411158.1"/>
    </source>
</evidence>
<dbReference type="OrthoDB" id="1110759at2759"/>
<accession>A0A0L9UKH3</accession>
<feature type="domain" description="H15" evidence="5">
    <location>
        <begin position="35"/>
        <end position="104"/>
    </location>
</feature>
<dbReference type="FunFam" id="1.10.10.10:FF:000637">
    <property type="entry name" value="Histone H1.2"/>
    <property type="match status" value="1"/>
</dbReference>
<dbReference type="SMART" id="SM00384">
    <property type="entry name" value="AT_hook"/>
    <property type="match status" value="8"/>
</dbReference>
<protein>
    <recommendedName>
        <fullName evidence="5">H15 domain-containing protein</fullName>
    </recommendedName>
</protein>
<feature type="compositionally biased region" description="Low complexity" evidence="4">
    <location>
        <begin position="411"/>
        <end position="425"/>
    </location>
</feature>
<evidence type="ECO:0000259" key="5">
    <source>
        <dbReference type="PROSITE" id="PS51504"/>
    </source>
</evidence>
<dbReference type="Gramene" id="KOM43395">
    <property type="protein sequence ID" value="KOM43395"/>
    <property type="gene ID" value="LR48_Vigan05g099900"/>
</dbReference>
<dbReference type="PANTHER" id="PTHR11467">
    <property type="entry name" value="HISTONE H1"/>
    <property type="match status" value="1"/>
</dbReference>
<dbReference type="STRING" id="3914.A0A0L9UKH3"/>
<reference evidence="8" key="1">
    <citation type="journal article" date="2015" name="Proc. Natl. Acad. Sci. U.S.A.">
        <title>Genome sequencing of adzuki bean (Vigna angularis) provides insight into high starch and low fat accumulation and domestication.</title>
        <authorList>
            <person name="Yang K."/>
            <person name="Tian Z."/>
            <person name="Chen C."/>
            <person name="Luo L."/>
            <person name="Zhao B."/>
            <person name="Wang Z."/>
            <person name="Yu L."/>
            <person name="Li Y."/>
            <person name="Sun Y."/>
            <person name="Li W."/>
            <person name="Chen Y."/>
            <person name="Li Y."/>
            <person name="Zhang Y."/>
            <person name="Ai D."/>
            <person name="Zhao J."/>
            <person name="Shang C."/>
            <person name="Ma Y."/>
            <person name="Wu B."/>
            <person name="Wang M."/>
            <person name="Gao L."/>
            <person name="Sun D."/>
            <person name="Zhang P."/>
            <person name="Guo F."/>
            <person name="Wang W."/>
            <person name="Li Y."/>
            <person name="Wang J."/>
            <person name="Varshney R.K."/>
            <person name="Wang J."/>
            <person name="Ling H.Q."/>
            <person name="Wan P."/>
        </authorList>
    </citation>
    <scope>NUCLEOTIDE SEQUENCE</scope>
    <source>
        <strain evidence="8">cv. Jingnong 6</strain>
    </source>
</reference>
<dbReference type="EMBL" id="JABFOF010000001">
    <property type="protein sequence ID" value="KAG2411158.1"/>
    <property type="molecule type" value="Genomic_DNA"/>
</dbReference>
<dbReference type="GO" id="GO:0045910">
    <property type="term" value="P:negative regulation of DNA recombination"/>
    <property type="evidence" value="ECO:0007669"/>
    <property type="project" value="TreeGrafter"/>
</dbReference>
<feature type="region of interest" description="Disordered" evidence="4">
    <location>
        <begin position="411"/>
        <end position="433"/>
    </location>
</feature>
<evidence type="ECO:0000256" key="4">
    <source>
        <dbReference type="SAM" id="MobiDB-lite"/>
    </source>
</evidence>
<evidence type="ECO:0000256" key="2">
    <source>
        <dbReference type="ARBA" id="ARBA00023125"/>
    </source>
</evidence>
<feature type="region of interest" description="Disordered" evidence="4">
    <location>
        <begin position="101"/>
        <end position="223"/>
    </location>
</feature>
<dbReference type="OMA" id="ITMMAVE"/>
<dbReference type="SUPFAM" id="SSF46785">
    <property type="entry name" value="Winged helix' DNA-binding domain"/>
    <property type="match status" value="1"/>
</dbReference>
<dbReference type="GO" id="GO:0005730">
    <property type="term" value="C:nucleolus"/>
    <property type="evidence" value="ECO:0007669"/>
    <property type="project" value="TreeGrafter"/>
</dbReference>
<sequence length="433" mass="46462">MDPTSDTPPPPTAVPFTAELNNHVPTTTEVNSIPNHPPYDEMIYTAIGALKEKNGSSKRAIGKYIQQVYKNLPTTHSALLTHHLNRLRSVNLLVMVKKSYKLPGSDNTPPSPPSQVQKTRGRPPKLKPQPTADPVWASLGLSDDPTPASAPQSEKRGPGRPRKILGVSPGSTTSPARRGRPPGSSGKSKVSRRVGRPPKPKSVSGISSGLKRRGRPPKAKSNISVIPFAAPVAPGQPTVQPMIPAPSVPNGFPRPRGRPRKIVPAGGATLLTLTADGGVGAARGRGRPRGVFSVVRAGRLQKLAVGRAQNPARRPVGRPKGSTAAAISAHKTANEDLRKKLEHFQAKVKESLGMLKPYFNHESPVTAIAAIQELEVLSTLDLKAALRDETQQQPEPLPLPQTQVYEQQYPPQVPQQPQLQEFFQTHASAQSEA</sequence>
<dbReference type="Pfam" id="PF00538">
    <property type="entry name" value="Linker_histone"/>
    <property type="match status" value="1"/>
</dbReference>
<dbReference type="SMART" id="SM00526">
    <property type="entry name" value="H15"/>
    <property type="match status" value="1"/>
</dbReference>
<evidence type="ECO:0000313" key="7">
    <source>
        <dbReference type="EMBL" id="KOM43395.1"/>
    </source>
</evidence>
<reference evidence="7" key="2">
    <citation type="submission" date="2015-02" db="EMBL/GenBank/DDBJ databases">
        <authorList>
            <person name="Chooi Y.-H."/>
        </authorList>
    </citation>
    <scope>NUCLEOTIDE SEQUENCE</scope>
    <source>
        <tissue evidence="7">Seedling</tissue>
    </source>
</reference>
<gene>
    <name evidence="6" type="ORF">HKW66_Vig0258070</name>
    <name evidence="7" type="ORF">LR48_Vigan05g099900</name>
</gene>
<dbReference type="InterPro" id="IPR036390">
    <property type="entry name" value="WH_DNA-bd_sf"/>
</dbReference>
<dbReference type="PANTHER" id="PTHR11467:SF29">
    <property type="entry name" value="OS03G0711600 PROTEIN"/>
    <property type="match status" value="1"/>
</dbReference>
<dbReference type="InterPro" id="IPR036388">
    <property type="entry name" value="WH-like_DNA-bd_sf"/>
</dbReference>
<dbReference type="GO" id="GO:0006334">
    <property type="term" value="P:nucleosome assembly"/>
    <property type="evidence" value="ECO:0007669"/>
    <property type="project" value="InterPro"/>
</dbReference>
<dbReference type="GO" id="GO:0030261">
    <property type="term" value="P:chromosome condensation"/>
    <property type="evidence" value="ECO:0007669"/>
    <property type="project" value="TreeGrafter"/>
</dbReference>
<evidence type="ECO:0000313" key="9">
    <source>
        <dbReference type="Proteomes" id="UP000743370"/>
    </source>
</evidence>
<dbReference type="KEGG" id="var:108334309"/>
<dbReference type="Gene3D" id="1.10.10.10">
    <property type="entry name" value="Winged helix-like DNA-binding domain superfamily/Winged helix DNA-binding domain"/>
    <property type="match status" value="1"/>
</dbReference>
<evidence type="ECO:0000256" key="1">
    <source>
        <dbReference type="ARBA" id="ARBA00004123"/>
    </source>
</evidence>
<dbReference type="PROSITE" id="PS51504">
    <property type="entry name" value="H15"/>
    <property type="match status" value="1"/>
</dbReference>
<name>A0A0L9UKH3_PHAAN</name>
<evidence type="ECO:0000313" key="8">
    <source>
        <dbReference type="Proteomes" id="UP000053144"/>
    </source>
</evidence>
<proteinExistence type="predicted"/>